<evidence type="ECO:0000256" key="3">
    <source>
        <dbReference type="ARBA" id="ARBA00022777"/>
    </source>
</evidence>
<keyword evidence="1" id="KW-0808">Transferase</keyword>
<dbReference type="GO" id="GO:0005524">
    <property type="term" value="F:ATP binding"/>
    <property type="evidence" value="ECO:0007669"/>
    <property type="project" value="UniProtKB-UniRule"/>
</dbReference>
<keyword evidence="8" id="KW-0723">Serine/threonine-protein kinase</keyword>
<evidence type="ECO:0000256" key="6">
    <source>
        <dbReference type="SAM" id="MobiDB-lite"/>
    </source>
</evidence>
<dbReference type="SUPFAM" id="SSF56112">
    <property type="entry name" value="Protein kinase-like (PK-like)"/>
    <property type="match status" value="1"/>
</dbReference>
<dbReference type="PROSITE" id="PS50011">
    <property type="entry name" value="PROTEIN_KINASE_DOM"/>
    <property type="match status" value="1"/>
</dbReference>
<evidence type="ECO:0000313" key="8">
    <source>
        <dbReference type="EMBL" id="RKT67162.1"/>
    </source>
</evidence>
<dbReference type="AlphaFoldDB" id="A0A495WZN4"/>
<reference evidence="8 9" key="1">
    <citation type="submission" date="2018-10" db="EMBL/GenBank/DDBJ databases">
        <title>Sequencing the genomes of 1000 actinobacteria strains.</title>
        <authorList>
            <person name="Klenk H.-P."/>
        </authorList>
    </citation>
    <scope>NUCLEOTIDE SEQUENCE [LARGE SCALE GENOMIC DNA]</scope>
    <source>
        <strain evidence="8 9">DSM 43911</strain>
    </source>
</reference>
<evidence type="ECO:0000256" key="5">
    <source>
        <dbReference type="PROSITE-ProRule" id="PRU10141"/>
    </source>
</evidence>
<proteinExistence type="predicted"/>
<evidence type="ECO:0000256" key="4">
    <source>
        <dbReference type="ARBA" id="ARBA00022840"/>
    </source>
</evidence>
<dbReference type="InterPro" id="IPR011009">
    <property type="entry name" value="Kinase-like_dom_sf"/>
</dbReference>
<dbReference type="Pfam" id="PF00069">
    <property type="entry name" value="Pkinase"/>
    <property type="match status" value="1"/>
</dbReference>
<dbReference type="RefSeq" id="WP_121217258.1">
    <property type="nucleotide sequence ID" value="NZ_JBIUBA010000066.1"/>
</dbReference>
<dbReference type="PANTHER" id="PTHR43289">
    <property type="entry name" value="MITOGEN-ACTIVATED PROTEIN KINASE KINASE KINASE 20-RELATED"/>
    <property type="match status" value="1"/>
</dbReference>
<evidence type="ECO:0000313" key="9">
    <source>
        <dbReference type="Proteomes" id="UP000272729"/>
    </source>
</evidence>
<dbReference type="CDD" id="cd14014">
    <property type="entry name" value="STKc_PknB_like"/>
    <property type="match status" value="1"/>
</dbReference>
<organism evidence="8 9">
    <name type="scientific">Saccharothrix variisporea</name>
    <dbReference type="NCBI Taxonomy" id="543527"/>
    <lineage>
        <taxon>Bacteria</taxon>
        <taxon>Bacillati</taxon>
        <taxon>Actinomycetota</taxon>
        <taxon>Actinomycetes</taxon>
        <taxon>Pseudonocardiales</taxon>
        <taxon>Pseudonocardiaceae</taxon>
        <taxon>Saccharothrix</taxon>
    </lineage>
</organism>
<feature type="binding site" evidence="5">
    <location>
        <position position="47"/>
    </location>
    <ligand>
        <name>ATP</name>
        <dbReference type="ChEBI" id="CHEBI:30616"/>
    </ligand>
</feature>
<feature type="region of interest" description="Disordered" evidence="6">
    <location>
        <begin position="380"/>
        <end position="413"/>
    </location>
</feature>
<dbReference type="InterPro" id="IPR017441">
    <property type="entry name" value="Protein_kinase_ATP_BS"/>
</dbReference>
<dbReference type="Gene3D" id="3.30.200.20">
    <property type="entry name" value="Phosphorylase Kinase, domain 1"/>
    <property type="match status" value="1"/>
</dbReference>
<dbReference type="PANTHER" id="PTHR43289:SF34">
    <property type="entry name" value="SERINE_THREONINE-PROTEIN KINASE YBDM-RELATED"/>
    <property type="match status" value="1"/>
</dbReference>
<dbReference type="EMBL" id="RBXR01000001">
    <property type="protein sequence ID" value="RKT67162.1"/>
    <property type="molecule type" value="Genomic_DNA"/>
</dbReference>
<dbReference type="PROSITE" id="PS00109">
    <property type="entry name" value="PROTEIN_KINASE_TYR"/>
    <property type="match status" value="1"/>
</dbReference>
<evidence type="ECO:0000256" key="2">
    <source>
        <dbReference type="ARBA" id="ARBA00022741"/>
    </source>
</evidence>
<dbReference type="InterPro" id="IPR008266">
    <property type="entry name" value="Tyr_kinase_AS"/>
</dbReference>
<keyword evidence="3 8" id="KW-0418">Kinase</keyword>
<protein>
    <submittedName>
        <fullName evidence="8">Serine/threonine protein kinase</fullName>
    </submittedName>
</protein>
<evidence type="ECO:0000256" key="1">
    <source>
        <dbReference type="ARBA" id="ARBA00022679"/>
    </source>
</evidence>
<dbReference type="PROSITE" id="PS00107">
    <property type="entry name" value="PROTEIN_KINASE_ATP"/>
    <property type="match status" value="1"/>
</dbReference>
<keyword evidence="4 5" id="KW-0067">ATP-binding</keyword>
<dbReference type="Gene3D" id="1.10.510.10">
    <property type="entry name" value="Transferase(Phosphotransferase) domain 1"/>
    <property type="match status" value="1"/>
</dbReference>
<sequence>MTAGFAPLTADDPTEVGGYELRARIGVGGMGRVYLAFTPGGRALAIKVVRSEHAEDEEFRRRFRQEVDIARRVQGLYTATVVDADPDAVLPWLATSYVSGPSVRQAVADHGPLPLPTVFRLLAGAAEGLSAIHACGLVHRDLTPANVLLADDGPRVIDFGIAHAAAATSLTRTGVQVGTPALMAPEQVRGKPATRATDVFALGQLAVFAATGHTAFGEGNPDALFYRILNEPPDLDDCPPELRPIAERCLAKDPDDRPELTEVIEYARARTHGQTVLLTTDSWLPDDLVTALVAFDPSAYQRTAVEPPQPRVPTAVLPPPGTNRGSVIAAIVGSALAVATVATVVAIGPGEILGAATGGSPTTTHRAETAGLGATDTTTREWTTTYDPPTTTTTTKGFDPTDLDSQTTDDTPQTTNALLADSFTAGGRTYTFEAGSDDVTCYAPAQTDQARRVLDEYDCIGATTGAYVSDDGTVLVSVKVFAFKDKATADNVYAAMKDFNTGDLGYVCPKEGRGSEPCDTSENGLMHGWTGSRHRYIVNTVATYVDIHDNPGDGEVLKAASEEGLNSAGPQNYR</sequence>
<dbReference type="OrthoDB" id="9762169at2"/>
<gene>
    <name evidence="8" type="ORF">DFJ66_0330</name>
</gene>
<comment type="caution">
    <text evidence="8">The sequence shown here is derived from an EMBL/GenBank/DDBJ whole genome shotgun (WGS) entry which is preliminary data.</text>
</comment>
<accession>A0A495WZN4</accession>
<name>A0A495WZN4_9PSEU</name>
<feature type="domain" description="Protein kinase" evidence="7">
    <location>
        <begin position="19"/>
        <end position="284"/>
    </location>
</feature>
<dbReference type="InterPro" id="IPR000719">
    <property type="entry name" value="Prot_kinase_dom"/>
</dbReference>
<keyword evidence="2 5" id="KW-0547">Nucleotide-binding</keyword>
<keyword evidence="9" id="KW-1185">Reference proteome</keyword>
<evidence type="ECO:0000259" key="7">
    <source>
        <dbReference type="PROSITE" id="PS50011"/>
    </source>
</evidence>
<dbReference type="GO" id="GO:0004674">
    <property type="term" value="F:protein serine/threonine kinase activity"/>
    <property type="evidence" value="ECO:0007669"/>
    <property type="project" value="UniProtKB-KW"/>
</dbReference>
<dbReference type="Proteomes" id="UP000272729">
    <property type="component" value="Unassembled WGS sequence"/>
</dbReference>